<evidence type="ECO:0000313" key="3">
    <source>
        <dbReference type="EnsemblMetazoa" id="ADIR014887-PA"/>
    </source>
</evidence>
<feature type="compositionally biased region" description="Polar residues" evidence="1">
    <location>
        <begin position="7"/>
        <end position="24"/>
    </location>
</feature>
<evidence type="ECO:0000256" key="1">
    <source>
        <dbReference type="SAM" id="MobiDB-lite"/>
    </source>
</evidence>
<keyword evidence="2" id="KW-0812">Transmembrane</keyword>
<name>A0A182NYI8_9DIPT</name>
<sequence length="73" mass="8273">MLVDNPDGQQPPSVRTTLHHPTNQGHKRYPRQFIFPEPLGKRPPKSFMIPALLYGGLLPNLFGITLDRIVDNL</sequence>
<dbReference type="EnsemblMetazoa" id="ADIR014887-RA">
    <property type="protein sequence ID" value="ADIR014887-PA"/>
    <property type="gene ID" value="ADIR014887"/>
</dbReference>
<keyword evidence="4" id="KW-1185">Reference proteome</keyword>
<keyword evidence="2" id="KW-1133">Transmembrane helix</keyword>
<feature type="transmembrane region" description="Helical" evidence="2">
    <location>
        <begin position="47"/>
        <end position="66"/>
    </location>
</feature>
<reference evidence="3" key="2">
    <citation type="submission" date="2020-05" db="UniProtKB">
        <authorList>
            <consortium name="EnsemblMetazoa"/>
        </authorList>
    </citation>
    <scope>IDENTIFICATION</scope>
    <source>
        <strain evidence="3">WRAIR2</strain>
    </source>
</reference>
<evidence type="ECO:0000256" key="2">
    <source>
        <dbReference type="SAM" id="Phobius"/>
    </source>
</evidence>
<evidence type="ECO:0000313" key="4">
    <source>
        <dbReference type="Proteomes" id="UP000075884"/>
    </source>
</evidence>
<organism evidence="3 4">
    <name type="scientific">Anopheles dirus</name>
    <dbReference type="NCBI Taxonomy" id="7168"/>
    <lineage>
        <taxon>Eukaryota</taxon>
        <taxon>Metazoa</taxon>
        <taxon>Ecdysozoa</taxon>
        <taxon>Arthropoda</taxon>
        <taxon>Hexapoda</taxon>
        <taxon>Insecta</taxon>
        <taxon>Pterygota</taxon>
        <taxon>Neoptera</taxon>
        <taxon>Endopterygota</taxon>
        <taxon>Diptera</taxon>
        <taxon>Nematocera</taxon>
        <taxon>Culicoidea</taxon>
        <taxon>Culicidae</taxon>
        <taxon>Anophelinae</taxon>
        <taxon>Anopheles</taxon>
    </lineage>
</organism>
<dbReference type="Proteomes" id="UP000075884">
    <property type="component" value="Unassembled WGS sequence"/>
</dbReference>
<accession>A0A182NYI8</accession>
<proteinExistence type="predicted"/>
<protein>
    <submittedName>
        <fullName evidence="3">Uncharacterized protein</fullName>
    </submittedName>
</protein>
<reference evidence="4" key="1">
    <citation type="submission" date="2013-03" db="EMBL/GenBank/DDBJ databases">
        <title>The Genome Sequence of Anopheles dirus WRAIR2.</title>
        <authorList>
            <consortium name="The Broad Institute Genomics Platform"/>
            <person name="Neafsey D.E."/>
            <person name="Walton C."/>
            <person name="Walker B."/>
            <person name="Young S.K."/>
            <person name="Zeng Q."/>
            <person name="Gargeya S."/>
            <person name="Fitzgerald M."/>
            <person name="Haas B."/>
            <person name="Abouelleil A."/>
            <person name="Allen A.W."/>
            <person name="Alvarado L."/>
            <person name="Arachchi H.M."/>
            <person name="Berlin A.M."/>
            <person name="Chapman S.B."/>
            <person name="Gainer-Dewar J."/>
            <person name="Goldberg J."/>
            <person name="Griggs A."/>
            <person name="Gujja S."/>
            <person name="Hansen M."/>
            <person name="Howarth C."/>
            <person name="Imamovic A."/>
            <person name="Ireland A."/>
            <person name="Larimer J."/>
            <person name="McCowan C."/>
            <person name="Murphy C."/>
            <person name="Pearson M."/>
            <person name="Poon T.W."/>
            <person name="Priest M."/>
            <person name="Roberts A."/>
            <person name="Saif S."/>
            <person name="Shea T."/>
            <person name="Sisk P."/>
            <person name="Sykes S."/>
            <person name="Wortman J."/>
            <person name="Nusbaum C."/>
            <person name="Birren B."/>
        </authorList>
    </citation>
    <scope>NUCLEOTIDE SEQUENCE [LARGE SCALE GENOMIC DNA]</scope>
    <source>
        <strain evidence="4">WRAIR2</strain>
    </source>
</reference>
<keyword evidence="2" id="KW-0472">Membrane</keyword>
<dbReference type="VEuPathDB" id="VectorBase:ADIR014887"/>
<feature type="region of interest" description="Disordered" evidence="1">
    <location>
        <begin position="1"/>
        <end position="27"/>
    </location>
</feature>
<dbReference type="AlphaFoldDB" id="A0A182NYI8"/>